<dbReference type="PROSITE" id="PS50110">
    <property type="entry name" value="RESPONSE_REGULATORY"/>
    <property type="match status" value="1"/>
</dbReference>
<proteinExistence type="predicted"/>
<dbReference type="EMBL" id="LIXZ01000004">
    <property type="protein sequence ID" value="KPL60359.1"/>
    <property type="molecule type" value="Genomic_DNA"/>
</dbReference>
<accession>A0A0P6W606</accession>
<reference evidence="7 8" key="1">
    <citation type="submission" date="2015-08" db="EMBL/GenBank/DDBJ databases">
        <title>Draft Genome Sequence of Bacillus vietnamensis UCD-SED5.</title>
        <authorList>
            <person name="Lee R.D."/>
            <person name="Jospin G."/>
            <person name="Lang J.M."/>
            <person name="Coil D.A."/>
            <person name="Eisen J.A."/>
        </authorList>
    </citation>
    <scope>NUCLEOTIDE SEQUENCE [LARGE SCALE GENOMIC DNA]</scope>
    <source>
        <strain evidence="7 8">UCD-SED5</strain>
    </source>
</reference>
<dbReference type="SMART" id="SM00448">
    <property type="entry name" value="REC"/>
    <property type="match status" value="1"/>
</dbReference>
<evidence type="ECO:0000259" key="6">
    <source>
        <dbReference type="PROSITE" id="PS50110"/>
    </source>
</evidence>
<dbReference type="SUPFAM" id="SSF52172">
    <property type="entry name" value="CheY-like"/>
    <property type="match status" value="1"/>
</dbReference>
<keyword evidence="4" id="KW-0804">Transcription</keyword>
<feature type="domain" description="Response regulatory" evidence="6">
    <location>
        <begin position="3"/>
        <end position="112"/>
    </location>
</feature>
<dbReference type="PANTHER" id="PTHR43214">
    <property type="entry name" value="TWO-COMPONENT RESPONSE REGULATOR"/>
    <property type="match status" value="1"/>
</dbReference>
<dbReference type="InterPro" id="IPR039420">
    <property type="entry name" value="WalR-like"/>
</dbReference>
<dbReference type="GO" id="GO:0010468">
    <property type="term" value="P:regulation of gene expression"/>
    <property type="evidence" value="ECO:0007669"/>
    <property type="project" value="UniProtKB-ARBA"/>
</dbReference>
<evidence type="ECO:0000256" key="1">
    <source>
        <dbReference type="ARBA" id="ARBA00022553"/>
    </source>
</evidence>
<comment type="caution">
    <text evidence="7">The sequence shown here is derived from an EMBL/GenBank/DDBJ whole genome shotgun (WGS) entry which is preliminary data.</text>
</comment>
<dbReference type="eggNOG" id="COG2197">
    <property type="taxonomic scope" value="Bacteria"/>
</dbReference>
<evidence type="ECO:0000256" key="5">
    <source>
        <dbReference type="PROSITE-ProRule" id="PRU00169"/>
    </source>
</evidence>
<dbReference type="Proteomes" id="UP000050398">
    <property type="component" value="Unassembled WGS sequence"/>
</dbReference>
<dbReference type="PANTHER" id="PTHR43214:SF42">
    <property type="entry name" value="TRANSCRIPTIONAL REGULATORY PROTEIN DESR"/>
    <property type="match status" value="1"/>
</dbReference>
<sequence>MIRIVIAEDEEWVLGTIGSLLNLEEDMAVVGKARDREHALELIHSMQPDLLILNIEHLLRDGPLEVLECRLLVLATFPKEGNLEKVQDAGADGYLLKDSPSEELTSSIRRMMEGTQVYSSKLVEKKEPALYEIPHASGPVKKNYFTMIMDKMKHPTG</sequence>
<dbReference type="Gene3D" id="3.40.50.2300">
    <property type="match status" value="1"/>
</dbReference>
<dbReference type="PATRIC" id="fig|218284.4.peg.2914"/>
<dbReference type="OrthoDB" id="9780153at2"/>
<dbReference type="InterPro" id="IPR001789">
    <property type="entry name" value="Sig_transdc_resp-reg_receiver"/>
</dbReference>
<evidence type="ECO:0000313" key="8">
    <source>
        <dbReference type="Proteomes" id="UP000050398"/>
    </source>
</evidence>
<dbReference type="InterPro" id="IPR011006">
    <property type="entry name" value="CheY-like_superfamily"/>
</dbReference>
<dbReference type="GO" id="GO:0000160">
    <property type="term" value="P:phosphorelay signal transduction system"/>
    <property type="evidence" value="ECO:0007669"/>
    <property type="project" value="InterPro"/>
</dbReference>
<keyword evidence="3" id="KW-0238">DNA-binding</keyword>
<organism evidence="7 8">
    <name type="scientific">Rossellomorea vietnamensis</name>
    <dbReference type="NCBI Taxonomy" id="218284"/>
    <lineage>
        <taxon>Bacteria</taxon>
        <taxon>Bacillati</taxon>
        <taxon>Bacillota</taxon>
        <taxon>Bacilli</taxon>
        <taxon>Bacillales</taxon>
        <taxon>Bacillaceae</taxon>
        <taxon>Rossellomorea</taxon>
    </lineage>
</organism>
<dbReference type="Pfam" id="PF00072">
    <property type="entry name" value="Response_reg"/>
    <property type="match status" value="1"/>
</dbReference>
<comment type="caution">
    <text evidence="5">Lacks conserved residue(s) required for the propagation of feature annotation.</text>
</comment>
<evidence type="ECO:0000256" key="3">
    <source>
        <dbReference type="ARBA" id="ARBA00023125"/>
    </source>
</evidence>
<gene>
    <name evidence="7" type="ORF">AM506_07070</name>
</gene>
<evidence type="ECO:0000256" key="4">
    <source>
        <dbReference type="ARBA" id="ARBA00023163"/>
    </source>
</evidence>
<evidence type="ECO:0000256" key="2">
    <source>
        <dbReference type="ARBA" id="ARBA00023015"/>
    </source>
</evidence>
<keyword evidence="1" id="KW-0597">Phosphoprotein</keyword>
<name>A0A0P6W606_9BACI</name>
<dbReference type="AlphaFoldDB" id="A0A0P6W606"/>
<keyword evidence="2" id="KW-0805">Transcription regulation</keyword>
<evidence type="ECO:0000313" key="7">
    <source>
        <dbReference type="EMBL" id="KPL60359.1"/>
    </source>
</evidence>
<dbReference type="RefSeq" id="WP_060671784.1">
    <property type="nucleotide sequence ID" value="NZ_JBCNGU010000013.1"/>
</dbReference>
<protein>
    <recommendedName>
        <fullName evidence="6">Response regulatory domain-containing protein</fullName>
    </recommendedName>
</protein>
<dbReference type="GO" id="GO:0003677">
    <property type="term" value="F:DNA binding"/>
    <property type="evidence" value="ECO:0007669"/>
    <property type="project" value="UniProtKB-KW"/>
</dbReference>